<dbReference type="CDD" id="cd07197">
    <property type="entry name" value="nitrilase"/>
    <property type="match status" value="1"/>
</dbReference>
<keyword evidence="3" id="KW-0378">Hydrolase</keyword>
<sequence length="293" mass="32227">MTTSGEAPASPHRAATLTIATAQPPVTCDPAANGTAIRTLMRQAHERGAALVHFPEGALSGYAGQAKQHFSAWNVDWTLVRQELDATRVLAAKLGLWVIVGSNHRLSDGHRPHNSLYVISHRGDIVDRYDKRYLSHTEITDFYTPGFTPTTLDIGGYRFGLSLCIEINFPEVFLDYLHRGVDCVLFSTFSHDPIFDVIARGHAATTNQWISVSVPAQCSTAMPAGIIGPHGAWLTQCTSDGNTDLTFATLDRNAPELRIALHAARPWRATARDGSIYQQRRVNDPGSRDRTVW</sequence>
<dbReference type="PANTHER" id="PTHR23088:SF27">
    <property type="entry name" value="DEAMINATED GLUTATHIONE AMIDASE"/>
    <property type="match status" value="1"/>
</dbReference>
<dbReference type="Gene3D" id="3.60.110.10">
    <property type="entry name" value="Carbon-nitrogen hydrolase"/>
    <property type="match status" value="1"/>
</dbReference>
<evidence type="ECO:0000313" key="3">
    <source>
        <dbReference type="EMBL" id="SCL73599.1"/>
    </source>
</evidence>
<accession>A0A1C6W4V4</accession>
<dbReference type="InterPro" id="IPR036526">
    <property type="entry name" value="C-N_Hydrolase_sf"/>
</dbReference>
<gene>
    <name evidence="3" type="ORF">GA0070608_5905</name>
</gene>
<organism evidence="3 4">
    <name type="scientific">Micromonospora peucetia</name>
    <dbReference type="NCBI Taxonomy" id="47871"/>
    <lineage>
        <taxon>Bacteria</taxon>
        <taxon>Bacillati</taxon>
        <taxon>Actinomycetota</taxon>
        <taxon>Actinomycetes</taxon>
        <taxon>Micromonosporales</taxon>
        <taxon>Micromonosporaceae</taxon>
        <taxon>Micromonospora</taxon>
    </lineage>
</organism>
<name>A0A1C6W4V4_9ACTN</name>
<evidence type="ECO:0000256" key="1">
    <source>
        <dbReference type="ARBA" id="ARBA00010613"/>
    </source>
</evidence>
<dbReference type="Pfam" id="PF00795">
    <property type="entry name" value="CN_hydrolase"/>
    <property type="match status" value="1"/>
</dbReference>
<dbReference type="EMBL" id="FMIC01000002">
    <property type="protein sequence ID" value="SCL73599.1"/>
    <property type="molecule type" value="Genomic_DNA"/>
</dbReference>
<evidence type="ECO:0000313" key="4">
    <source>
        <dbReference type="Proteomes" id="UP000199343"/>
    </source>
</evidence>
<dbReference type="GO" id="GO:0016787">
    <property type="term" value="F:hydrolase activity"/>
    <property type="evidence" value="ECO:0007669"/>
    <property type="project" value="UniProtKB-KW"/>
</dbReference>
<dbReference type="Proteomes" id="UP000199343">
    <property type="component" value="Unassembled WGS sequence"/>
</dbReference>
<dbReference type="AlphaFoldDB" id="A0A1C6W4V4"/>
<comment type="similarity">
    <text evidence="1">Belongs to the carbon-nitrogen hydrolase superfamily. NIT1/NIT2 family.</text>
</comment>
<protein>
    <submittedName>
        <fullName evidence="3">Predicted amidohydrolase</fullName>
    </submittedName>
</protein>
<reference evidence="3 4" key="1">
    <citation type="submission" date="2016-06" db="EMBL/GenBank/DDBJ databases">
        <authorList>
            <person name="Kjaerup R.B."/>
            <person name="Dalgaard T.S."/>
            <person name="Juul-Madsen H.R."/>
        </authorList>
    </citation>
    <scope>NUCLEOTIDE SEQUENCE [LARGE SCALE GENOMIC DNA]</scope>
    <source>
        <strain evidence="3 4">DSM 43363</strain>
    </source>
</reference>
<dbReference type="PROSITE" id="PS50263">
    <property type="entry name" value="CN_HYDROLASE"/>
    <property type="match status" value="1"/>
</dbReference>
<evidence type="ECO:0000259" key="2">
    <source>
        <dbReference type="PROSITE" id="PS50263"/>
    </source>
</evidence>
<dbReference type="STRING" id="47871.GA0070608_5905"/>
<feature type="domain" description="CN hydrolase" evidence="2">
    <location>
        <begin position="15"/>
        <end position="252"/>
    </location>
</feature>
<dbReference type="InterPro" id="IPR003010">
    <property type="entry name" value="C-N_Hydrolase"/>
</dbReference>
<dbReference type="PANTHER" id="PTHR23088">
    <property type="entry name" value="NITRILASE-RELATED"/>
    <property type="match status" value="1"/>
</dbReference>
<dbReference type="SUPFAM" id="SSF56317">
    <property type="entry name" value="Carbon-nitrogen hydrolase"/>
    <property type="match status" value="1"/>
</dbReference>
<proteinExistence type="inferred from homology"/>